<feature type="domain" description="TPX2 C-terminal" evidence="7">
    <location>
        <begin position="395"/>
        <end position="466"/>
    </location>
</feature>
<name>A0A7J7DKN0_TRIWF</name>
<dbReference type="InParanoid" id="A0A7J7DKN0"/>
<comment type="similarity">
    <text evidence="2">Belongs to the TPX2 family.</text>
</comment>
<dbReference type="PANTHER" id="PTHR47067">
    <property type="entry name" value="TPX2 (TARGETING PROTEIN FOR XKLP2) PROTEIN FAMILY-RELATED"/>
    <property type="match status" value="1"/>
</dbReference>
<proteinExistence type="inferred from homology"/>
<evidence type="ECO:0000256" key="3">
    <source>
        <dbReference type="ARBA" id="ARBA00022490"/>
    </source>
</evidence>
<organism evidence="8 9">
    <name type="scientific">Tripterygium wilfordii</name>
    <name type="common">Thunder God vine</name>
    <dbReference type="NCBI Taxonomy" id="458696"/>
    <lineage>
        <taxon>Eukaryota</taxon>
        <taxon>Viridiplantae</taxon>
        <taxon>Streptophyta</taxon>
        <taxon>Embryophyta</taxon>
        <taxon>Tracheophyta</taxon>
        <taxon>Spermatophyta</taxon>
        <taxon>Magnoliopsida</taxon>
        <taxon>eudicotyledons</taxon>
        <taxon>Gunneridae</taxon>
        <taxon>Pentapetalae</taxon>
        <taxon>rosids</taxon>
        <taxon>fabids</taxon>
        <taxon>Celastrales</taxon>
        <taxon>Celastraceae</taxon>
        <taxon>Tripterygium</taxon>
    </lineage>
</organism>
<keyword evidence="4" id="KW-0493">Microtubule</keyword>
<comment type="subcellular location">
    <subcellularLocation>
        <location evidence="1">Cytoplasm</location>
        <location evidence="1">Cytoskeleton</location>
    </subcellularLocation>
</comment>
<evidence type="ECO:0000256" key="4">
    <source>
        <dbReference type="ARBA" id="ARBA00022701"/>
    </source>
</evidence>
<feature type="region of interest" description="Disordered" evidence="6">
    <location>
        <begin position="222"/>
        <end position="285"/>
    </location>
</feature>
<dbReference type="GO" id="GO:0005874">
    <property type="term" value="C:microtubule"/>
    <property type="evidence" value="ECO:0007669"/>
    <property type="project" value="UniProtKB-KW"/>
</dbReference>
<evidence type="ECO:0000256" key="5">
    <source>
        <dbReference type="ARBA" id="ARBA00023212"/>
    </source>
</evidence>
<feature type="compositionally biased region" description="Low complexity" evidence="6">
    <location>
        <begin position="231"/>
        <end position="244"/>
    </location>
</feature>
<dbReference type="InterPro" id="IPR044216">
    <property type="entry name" value="WDL7"/>
</dbReference>
<evidence type="ECO:0000256" key="6">
    <source>
        <dbReference type="SAM" id="MobiDB-lite"/>
    </source>
</evidence>
<dbReference type="PANTHER" id="PTHR47067:SF7">
    <property type="entry name" value="TPX2 (TARGETING PROTEIN FOR XKLP2) PROTEIN FAMILY"/>
    <property type="match status" value="1"/>
</dbReference>
<evidence type="ECO:0000313" key="9">
    <source>
        <dbReference type="Proteomes" id="UP000593562"/>
    </source>
</evidence>
<reference evidence="8 9" key="1">
    <citation type="journal article" date="2020" name="Nat. Commun.">
        <title>Genome of Tripterygium wilfordii and identification of cytochrome P450 involved in triptolide biosynthesis.</title>
        <authorList>
            <person name="Tu L."/>
            <person name="Su P."/>
            <person name="Zhang Z."/>
            <person name="Gao L."/>
            <person name="Wang J."/>
            <person name="Hu T."/>
            <person name="Zhou J."/>
            <person name="Zhang Y."/>
            <person name="Zhao Y."/>
            <person name="Liu Y."/>
            <person name="Song Y."/>
            <person name="Tong Y."/>
            <person name="Lu Y."/>
            <person name="Yang J."/>
            <person name="Xu C."/>
            <person name="Jia M."/>
            <person name="Peters R.J."/>
            <person name="Huang L."/>
            <person name="Gao W."/>
        </authorList>
    </citation>
    <scope>NUCLEOTIDE SEQUENCE [LARGE SCALE GENOMIC DNA]</scope>
    <source>
        <strain evidence="9">cv. XIE 37</strain>
        <tissue evidence="8">Leaf</tissue>
    </source>
</reference>
<evidence type="ECO:0000256" key="1">
    <source>
        <dbReference type="ARBA" id="ARBA00004245"/>
    </source>
</evidence>
<protein>
    <recommendedName>
        <fullName evidence="7">TPX2 C-terminal domain-containing protein</fullName>
    </recommendedName>
</protein>
<feature type="compositionally biased region" description="Polar residues" evidence="6">
    <location>
        <begin position="530"/>
        <end position="544"/>
    </location>
</feature>
<feature type="compositionally biased region" description="Polar residues" evidence="6">
    <location>
        <begin position="486"/>
        <end position="523"/>
    </location>
</feature>
<dbReference type="FunCoup" id="A0A7J7DKN0">
    <property type="interactions" value="312"/>
</dbReference>
<dbReference type="Pfam" id="PF06886">
    <property type="entry name" value="TPX2"/>
    <property type="match status" value="1"/>
</dbReference>
<accession>A0A7J7DKN0</accession>
<sequence length="544" mass="61006">MGESTCLMQPFSYAAGIPHEANEGNPIHSLGQSVSFGRYMTESLAWEKWSTFSHNRYVEEAERHSRQGSVAQKKAFFEAHYKNLAARKAAAAALMEQENAASNNVPQQEPEVEVNDITTNDSPTMTKTLNSQVAVDEKQEVELLDEEAPEDTGGCNLNAEADGMESRTFEGTDPVENDAKIESLDQLGAADNNEEIKEMNHCEMKQMEKPLLKNFKNSQNDLLSASDRKPSVSSSKSSNYSKASRVPSSPANHNAPIRPKKENIATPMRKKPTIHTDKMIFTPKSMSFTPGREFNKLTSTIIRKIDGSRITSNSKPSKDFSTPLKTPTTASVRRESKHPLATPQSETRREKESLDTSASGRKMVRSKWNCLPTDCPKFLSSSKNKSQSPSFSTPFSLRTEERAAIRKKAWLSSKLEEKFNASQAQRVQQQTTLKEKAETELRKLRQSLCFKARPLPDFYKDRGTSKNQMKKVLLAHPESPKLGKQFTPSRVHGNTSETPQRPSIKSKSSKFENNQTRTHSVTSRPIVFSHENTSPNIQQQKFSM</sequence>
<evidence type="ECO:0000256" key="2">
    <source>
        <dbReference type="ARBA" id="ARBA00005885"/>
    </source>
</evidence>
<keyword evidence="5" id="KW-0206">Cytoskeleton</keyword>
<feature type="region of interest" description="Disordered" evidence="6">
    <location>
        <begin position="479"/>
        <end position="544"/>
    </location>
</feature>
<feature type="region of interest" description="Disordered" evidence="6">
    <location>
        <begin position="308"/>
        <end position="361"/>
    </location>
</feature>
<gene>
    <name evidence="8" type="ORF">HS088_TW06G01098</name>
</gene>
<feature type="compositionally biased region" description="Polar residues" evidence="6">
    <location>
        <begin position="309"/>
        <end position="331"/>
    </location>
</feature>
<dbReference type="EMBL" id="JAAARO010000006">
    <property type="protein sequence ID" value="KAF5746922.1"/>
    <property type="molecule type" value="Genomic_DNA"/>
</dbReference>
<keyword evidence="3" id="KW-0963">Cytoplasm</keyword>
<evidence type="ECO:0000259" key="7">
    <source>
        <dbReference type="Pfam" id="PF06886"/>
    </source>
</evidence>
<dbReference type="Proteomes" id="UP000593562">
    <property type="component" value="Unassembled WGS sequence"/>
</dbReference>
<dbReference type="AlphaFoldDB" id="A0A7J7DKN0"/>
<dbReference type="InterPro" id="IPR027329">
    <property type="entry name" value="TPX2_C"/>
</dbReference>
<comment type="caution">
    <text evidence="8">The sequence shown here is derived from an EMBL/GenBank/DDBJ whole genome shotgun (WGS) entry which is preliminary data.</text>
</comment>
<keyword evidence="9" id="KW-1185">Reference proteome</keyword>
<evidence type="ECO:0000313" key="8">
    <source>
        <dbReference type="EMBL" id="KAF5746922.1"/>
    </source>
</evidence>